<dbReference type="RefSeq" id="WP_134336765.1">
    <property type="nucleotide sequence ID" value="NZ_BMCZ01000002.1"/>
</dbReference>
<protein>
    <submittedName>
        <fullName evidence="2">Uncharacterized protein</fullName>
    </submittedName>
</protein>
<proteinExistence type="predicted"/>
<dbReference type="Proteomes" id="UP000297248">
    <property type="component" value="Unassembled WGS sequence"/>
</dbReference>
<evidence type="ECO:0000313" key="4">
    <source>
        <dbReference type="Proteomes" id="UP000583101"/>
    </source>
</evidence>
<accession>A0A4Y8ACY0</accession>
<organism evidence="2 3">
    <name type="scientific">Mucilaginibacter phyllosphaerae</name>
    <dbReference type="NCBI Taxonomy" id="1812349"/>
    <lineage>
        <taxon>Bacteria</taxon>
        <taxon>Pseudomonadati</taxon>
        <taxon>Bacteroidota</taxon>
        <taxon>Sphingobacteriia</taxon>
        <taxon>Sphingobacteriales</taxon>
        <taxon>Sphingobacteriaceae</taxon>
        <taxon>Mucilaginibacter</taxon>
    </lineage>
</organism>
<dbReference type="EMBL" id="SNQG01000004">
    <property type="protein sequence ID" value="TEW65899.1"/>
    <property type="molecule type" value="Genomic_DNA"/>
</dbReference>
<comment type="caution">
    <text evidence="2">The sequence shown here is derived from an EMBL/GenBank/DDBJ whole genome shotgun (WGS) entry which is preliminary data.</text>
</comment>
<dbReference type="EMBL" id="JACIEG010000003">
    <property type="protein sequence ID" value="MBB3969305.1"/>
    <property type="molecule type" value="Genomic_DNA"/>
</dbReference>
<keyword evidence="4" id="KW-1185">Reference proteome</keyword>
<evidence type="ECO:0000313" key="2">
    <source>
        <dbReference type="EMBL" id="TEW65899.1"/>
    </source>
</evidence>
<evidence type="ECO:0000313" key="3">
    <source>
        <dbReference type="Proteomes" id="UP000297248"/>
    </source>
</evidence>
<reference evidence="2" key="2">
    <citation type="submission" date="2019-03" db="EMBL/GenBank/DDBJ databases">
        <authorList>
            <person name="Yan Y.-Q."/>
            <person name="Du Z.-J."/>
        </authorList>
    </citation>
    <scope>NUCLEOTIDE SEQUENCE</scope>
    <source>
        <strain evidence="2">PP-F2FG21</strain>
    </source>
</reference>
<reference evidence="2 3" key="1">
    <citation type="journal article" date="2016" name="Int. J. Syst. Evol. Microbiol.">
        <title>Proposal of Mucilaginibacter phyllosphaerae sp. nov. isolated from the phyllosphere of Galium album.</title>
        <authorList>
            <person name="Aydogan E.L."/>
            <person name="Busse H.J."/>
            <person name="Moser G."/>
            <person name="Muller C."/>
            <person name="Kampfer P."/>
            <person name="Glaeser S.P."/>
        </authorList>
    </citation>
    <scope>NUCLEOTIDE SEQUENCE [LARGE SCALE GENOMIC DNA]</scope>
    <source>
        <strain evidence="2 3">PP-F2FG21</strain>
    </source>
</reference>
<dbReference type="AlphaFoldDB" id="A0A4Y8ACY0"/>
<gene>
    <name evidence="2" type="ORF">E2R65_12255</name>
    <name evidence="1" type="ORF">GGR35_001908</name>
</gene>
<sequence length="75" mass="9044">MSTHNHNEHEMRQEIKVTLQLTLWLNASWNEQEIERYAKENLINTFADQKNFYHPERLIDIVDIQQEAEIYGLSD</sequence>
<dbReference type="Proteomes" id="UP000583101">
    <property type="component" value="Unassembled WGS sequence"/>
</dbReference>
<reference evidence="1 4" key="3">
    <citation type="submission" date="2020-08" db="EMBL/GenBank/DDBJ databases">
        <title>Genomic Encyclopedia of Type Strains, Phase IV (KMG-IV): sequencing the most valuable type-strain genomes for metagenomic binning, comparative biology and taxonomic classification.</title>
        <authorList>
            <person name="Goeker M."/>
        </authorList>
    </citation>
    <scope>NUCLEOTIDE SEQUENCE [LARGE SCALE GENOMIC DNA]</scope>
    <source>
        <strain evidence="1 4">DSM 100995</strain>
    </source>
</reference>
<evidence type="ECO:0000313" key="1">
    <source>
        <dbReference type="EMBL" id="MBB3969305.1"/>
    </source>
</evidence>
<name>A0A4Y8ACY0_9SPHI</name>